<sequence length="327" mass="34892">MNLDLAAVGLASCFGSGLQNHVEKVAARTNALSRQRNFTGSDFKPQLAAFDGNLGFESALTRMETLATTALADMKPLTALHGEASLHIAIALPEIDEAEGLTASLLTRLTKKLLQLALARLGRREARLHQFNAGSAGVALSLQDCLPLLRPGDALLVLATDSYRCRRRLGALLSARRLFSRRDRYGIIPGEAAAALLFVAGSSKPSLATISGVAIETEQVREMDLGGTDFAALTTASRRSIGERAEIPLWLTDWNNGRYRAAELSYCQLRLQYALAEDLVILHLPLIFGDLGAATHGLGLALAAADGNSALLTASTRDSGKRAAIYI</sequence>
<comment type="caution">
    <text evidence="1">The sequence shown here is derived from an EMBL/GenBank/DDBJ whole genome shotgun (WGS) entry which is preliminary data.</text>
</comment>
<keyword evidence="2" id="KW-1185">Reference proteome</keyword>
<organism evidence="1 2">
    <name type="scientific">Paracoccus aurantiacus</name>
    <dbReference type="NCBI Taxonomy" id="2599412"/>
    <lineage>
        <taxon>Bacteria</taxon>
        <taxon>Pseudomonadati</taxon>
        <taxon>Pseudomonadota</taxon>
        <taxon>Alphaproteobacteria</taxon>
        <taxon>Rhodobacterales</taxon>
        <taxon>Paracoccaceae</taxon>
        <taxon>Paracoccus</taxon>
    </lineage>
</organism>
<dbReference type="OrthoDB" id="3078238at2"/>
<proteinExistence type="predicted"/>
<dbReference type="EMBL" id="VOPL01000009">
    <property type="protein sequence ID" value="TXB65693.1"/>
    <property type="molecule type" value="Genomic_DNA"/>
</dbReference>
<dbReference type="AlphaFoldDB" id="A0A5C6RTZ6"/>
<evidence type="ECO:0000313" key="2">
    <source>
        <dbReference type="Proteomes" id="UP000321562"/>
    </source>
</evidence>
<protein>
    <recommendedName>
        <fullName evidence="3">Beta-ketoacyl synthase N-terminal domain-containing protein</fullName>
    </recommendedName>
</protein>
<dbReference type="RefSeq" id="WP_147100780.1">
    <property type="nucleotide sequence ID" value="NZ_JBHUFH010000037.1"/>
</dbReference>
<reference evidence="1 2" key="1">
    <citation type="submission" date="2019-08" db="EMBL/GenBank/DDBJ databases">
        <authorList>
            <person name="Ye J."/>
        </authorList>
    </citation>
    <scope>NUCLEOTIDE SEQUENCE [LARGE SCALE GENOMIC DNA]</scope>
    <source>
        <strain evidence="1 2">TK008</strain>
    </source>
</reference>
<evidence type="ECO:0008006" key="3">
    <source>
        <dbReference type="Google" id="ProtNLM"/>
    </source>
</evidence>
<dbReference type="Proteomes" id="UP000321562">
    <property type="component" value="Unassembled WGS sequence"/>
</dbReference>
<accession>A0A5C6RTZ6</accession>
<gene>
    <name evidence="1" type="ORF">FQV27_16715</name>
</gene>
<name>A0A5C6RTZ6_9RHOB</name>
<evidence type="ECO:0000313" key="1">
    <source>
        <dbReference type="EMBL" id="TXB65693.1"/>
    </source>
</evidence>